<evidence type="ECO:0000256" key="5">
    <source>
        <dbReference type="ARBA" id="ARBA00023136"/>
    </source>
</evidence>
<dbReference type="GO" id="GO:0005886">
    <property type="term" value="C:plasma membrane"/>
    <property type="evidence" value="ECO:0007669"/>
    <property type="project" value="UniProtKB-SubCell"/>
</dbReference>
<feature type="transmembrane region" description="Helical" evidence="6">
    <location>
        <begin position="237"/>
        <end position="266"/>
    </location>
</feature>
<reference evidence="7 8" key="1">
    <citation type="submission" date="2018-01" db="EMBL/GenBank/DDBJ databases">
        <title>Metagenomic assembled genomes from two thermal pools in the Uzon Caldera, Kamchatka, Russia.</title>
        <authorList>
            <person name="Wilkins L."/>
            <person name="Ettinger C."/>
        </authorList>
    </citation>
    <scope>NUCLEOTIDE SEQUENCE [LARGE SCALE GENOMIC DNA]</scope>
    <source>
        <strain evidence="7">ZAV-07</strain>
    </source>
</reference>
<dbReference type="GO" id="GO:0022857">
    <property type="term" value="F:transmembrane transporter activity"/>
    <property type="evidence" value="ECO:0007669"/>
    <property type="project" value="InterPro"/>
</dbReference>
<evidence type="ECO:0000256" key="3">
    <source>
        <dbReference type="ARBA" id="ARBA00022692"/>
    </source>
</evidence>
<gene>
    <name evidence="7" type="ORF">C0189_03105</name>
</gene>
<evidence type="ECO:0000256" key="6">
    <source>
        <dbReference type="SAM" id="Phobius"/>
    </source>
</evidence>
<feature type="transmembrane region" description="Helical" evidence="6">
    <location>
        <begin position="154"/>
        <end position="171"/>
    </location>
</feature>
<name>A0A2J6WED5_9BACT</name>
<feature type="transmembrane region" description="Helical" evidence="6">
    <location>
        <begin position="278"/>
        <end position="296"/>
    </location>
</feature>
<dbReference type="Proteomes" id="UP000237040">
    <property type="component" value="Unassembled WGS sequence"/>
</dbReference>
<dbReference type="PANTHER" id="PTHR43370:SF1">
    <property type="entry name" value="GUANOSINE ABC TRANSPORTER PERMEASE PROTEIN NUPQ"/>
    <property type="match status" value="1"/>
</dbReference>
<dbReference type="AlphaFoldDB" id="A0A2J6WED5"/>
<feature type="transmembrane region" description="Helical" evidence="6">
    <location>
        <begin position="12"/>
        <end position="36"/>
    </location>
</feature>
<dbReference type="EMBL" id="PNIL01000046">
    <property type="protein sequence ID" value="PMP67412.1"/>
    <property type="molecule type" value="Genomic_DNA"/>
</dbReference>
<accession>A0A2J6WED5</accession>
<evidence type="ECO:0000313" key="8">
    <source>
        <dbReference type="Proteomes" id="UP000237040"/>
    </source>
</evidence>
<dbReference type="PANTHER" id="PTHR43370">
    <property type="entry name" value="SUGAR ABC TRANSPORTER INTEGRAL MEMBRANE PROTEIN-RELATED"/>
    <property type="match status" value="1"/>
</dbReference>
<keyword evidence="4 6" id="KW-1133">Transmembrane helix</keyword>
<dbReference type="RefSeq" id="WP_424586974.1">
    <property type="nucleotide sequence ID" value="NZ_JBNARP010000016.1"/>
</dbReference>
<sequence>MNPLLKSIFSTSFLFSVLRVATPIIFPALGVAISSLSGSTNIALEGIMLVSAFTGVIVSAFTQNLWLSLIAGISAGVLIALILGYFSLKLKADIILAAIALNLFASGITVFLLYIFAHDKGVSSSLKSLVFPTIKLGLLSKIPILGGILDNQNILVYIAFLSVIIYYVIVFHTPLGLKIRAVGLNPDAASSVGINVVRIKLYALILSGVFGALGGLYLSMGYVSWFGRDMTAGRGFIAIAASSIGGNMPLGTFLGSLLFGIVYALANFLAPINIPSEIIQVIPYIVTVLVLTIYSARSVKEKEVGEE</sequence>
<feature type="transmembrane region" description="Helical" evidence="6">
    <location>
        <begin position="42"/>
        <end position="62"/>
    </location>
</feature>
<comment type="subcellular location">
    <subcellularLocation>
        <location evidence="1">Cell membrane</location>
        <topology evidence="1">Multi-pass membrane protein</topology>
    </subcellularLocation>
</comment>
<comment type="caution">
    <text evidence="7">The sequence shown here is derived from an EMBL/GenBank/DDBJ whole genome shotgun (WGS) entry which is preliminary data.</text>
</comment>
<feature type="transmembrane region" description="Helical" evidence="6">
    <location>
        <begin position="129"/>
        <end position="148"/>
    </location>
</feature>
<evidence type="ECO:0000256" key="1">
    <source>
        <dbReference type="ARBA" id="ARBA00004651"/>
    </source>
</evidence>
<keyword evidence="5 6" id="KW-0472">Membrane</keyword>
<evidence type="ECO:0000313" key="7">
    <source>
        <dbReference type="EMBL" id="PMP67412.1"/>
    </source>
</evidence>
<evidence type="ECO:0000256" key="4">
    <source>
        <dbReference type="ARBA" id="ARBA00022989"/>
    </source>
</evidence>
<feature type="transmembrane region" description="Helical" evidence="6">
    <location>
        <begin position="201"/>
        <end position="225"/>
    </location>
</feature>
<organism evidence="7 8">
    <name type="scientific">Caldisericum exile</name>
    <dbReference type="NCBI Taxonomy" id="693075"/>
    <lineage>
        <taxon>Bacteria</taxon>
        <taxon>Pseudomonadati</taxon>
        <taxon>Caldisericota/Cryosericota group</taxon>
        <taxon>Caldisericota</taxon>
        <taxon>Caldisericia</taxon>
        <taxon>Caldisericales</taxon>
        <taxon>Caldisericaceae</taxon>
        <taxon>Caldisericum</taxon>
    </lineage>
</organism>
<proteinExistence type="predicted"/>
<dbReference type="InterPro" id="IPR001851">
    <property type="entry name" value="ABC_transp_permease"/>
</dbReference>
<feature type="transmembrane region" description="Helical" evidence="6">
    <location>
        <begin position="69"/>
        <end position="88"/>
    </location>
</feature>
<protein>
    <submittedName>
        <fullName evidence="7">ABC transporter permease</fullName>
    </submittedName>
</protein>
<dbReference type="Pfam" id="PF02653">
    <property type="entry name" value="BPD_transp_2"/>
    <property type="match status" value="1"/>
</dbReference>
<evidence type="ECO:0000256" key="2">
    <source>
        <dbReference type="ARBA" id="ARBA00022475"/>
    </source>
</evidence>
<dbReference type="CDD" id="cd06580">
    <property type="entry name" value="TM_PBP1_transp_TpRbsC_like"/>
    <property type="match status" value="1"/>
</dbReference>
<feature type="transmembrane region" description="Helical" evidence="6">
    <location>
        <begin position="94"/>
        <end position="117"/>
    </location>
</feature>
<keyword evidence="2" id="KW-1003">Cell membrane</keyword>
<keyword evidence="3 6" id="KW-0812">Transmembrane</keyword>